<accession>A0AA91GH34</accession>
<dbReference type="Proteomes" id="UP000183039">
    <property type="component" value="Unassembled WGS sequence"/>
</dbReference>
<proteinExistence type="predicted"/>
<reference evidence="1 2" key="1">
    <citation type="submission" date="2014-12" db="EMBL/GenBank/DDBJ databases">
        <title>Draft genome sequences of 29 type strains of Enterococci.</title>
        <authorList>
            <person name="Zhong Z."/>
            <person name="Sun Z."/>
            <person name="Liu W."/>
            <person name="Zhang W."/>
            <person name="Zhang H."/>
        </authorList>
    </citation>
    <scope>NUCLEOTIDE SEQUENCE [LARGE SCALE GENOMIC DNA]</scope>
    <source>
        <strain evidence="1 2">DSM 22801</strain>
    </source>
</reference>
<dbReference type="EMBL" id="JXLC01000022">
    <property type="protein sequence ID" value="OJG89743.1"/>
    <property type="molecule type" value="Genomic_DNA"/>
</dbReference>
<name>A0AA91GH34_9ENTE</name>
<dbReference type="AlphaFoldDB" id="A0AA91GH34"/>
<organism evidence="1 2">
    <name type="scientific">Enterococcus silesiacus</name>
    <dbReference type="NCBI Taxonomy" id="332949"/>
    <lineage>
        <taxon>Bacteria</taxon>
        <taxon>Bacillati</taxon>
        <taxon>Bacillota</taxon>
        <taxon>Bacilli</taxon>
        <taxon>Lactobacillales</taxon>
        <taxon>Enterococcaceae</taxon>
        <taxon>Enterococcus</taxon>
    </lineage>
</organism>
<protein>
    <submittedName>
        <fullName evidence="1">Uncharacterized protein</fullName>
    </submittedName>
</protein>
<evidence type="ECO:0000313" key="2">
    <source>
        <dbReference type="Proteomes" id="UP000183039"/>
    </source>
</evidence>
<gene>
    <name evidence="1" type="ORF">RV15_GL001584</name>
</gene>
<sequence>MVVVLFFVFQGGNKMFDTKIDCILSIKKETLQDYLLHLMSK</sequence>
<comment type="caution">
    <text evidence="1">The sequence shown here is derived from an EMBL/GenBank/DDBJ whole genome shotgun (WGS) entry which is preliminary data.</text>
</comment>
<evidence type="ECO:0000313" key="1">
    <source>
        <dbReference type="EMBL" id="OJG89743.1"/>
    </source>
</evidence>